<dbReference type="EMBL" id="CP003243">
    <property type="protein sequence ID" value="AFC99374.1"/>
    <property type="molecule type" value="Genomic_DNA"/>
</dbReference>
<dbReference type="Gene3D" id="3.40.50.2000">
    <property type="entry name" value="Glycogen Phosphorylase B"/>
    <property type="match status" value="2"/>
</dbReference>
<evidence type="ECO:0000256" key="1">
    <source>
        <dbReference type="ARBA" id="ARBA00022679"/>
    </source>
</evidence>
<protein>
    <submittedName>
        <fullName evidence="3">Glycosyltransferase</fullName>
    </submittedName>
</protein>
<dbReference type="KEGG" id="mez:Mtc_0611"/>
<dbReference type="OrthoDB" id="132546at2157"/>
<dbReference type="CDD" id="cd03801">
    <property type="entry name" value="GT4_PimA-like"/>
    <property type="match status" value="1"/>
</dbReference>
<keyword evidence="4" id="KW-1185">Reference proteome</keyword>
<feature type="domain" description="Glycosyl transferase family 1" evidence="2">
    <location>
        <begin position="218"/>
        <end position="362"/>
    </location>
</feature>
<dbReference type="GO" id="GO:0016757">
    <property type="term" value="F:glycosyltransferase activity"/>
    <property type="evidence" value="ECO:0007669"/>
    <property type="project" value="InterPro"/>
</dbReference>
<dbReference type="eggNOG" id="arCOG05174">
    <property type="taxonomic scope" value="Archaea"/>
</dbReference>
<evidence type="ECO:0000313" key="3">
    <source>
        <dbReference type="EMBL" id="AFC99374.1"/>
    </source>
</evidence>
<dbReference type="PANTHER" id="PTHR46401">
    <property type="entry name" value="GLYCOSYLTRANSFERASE WBBK-RELATED"/>
    <property type="match status" value="1"/>
</dbReference>
<dbReference type="Pfam" id="PF00534">
    <property type="entry name" value="Glycos_transf_1"/>
    <property type="match status" value="1"/>
</dbReference>
<reference evidence="3 4" key="1">
    <citation type="journal article" date="2012" name="J. Bacteriol.">
        <title>Complete genome sequence of a thermophilic methanogen, Methanocella conradii HZ254, isolated from Chinese rice field soil.</title>
        <authorList>
            <person name="Lu Z."/>
            <person name="Lu Y."/>
        </authorList>
    </citation>
    <scope>NUCLEOTIDE SEQUENCE [LARGE SCALE GENOMIC DNA]</scope>
    <source>
        <strain evidence="4">DSM 24694 / JCM 17849 / CGMCC 1.5162 / HZ254</strain>
    </source>
</reference>
<dbReference type="STRING" id="1041930.Mtc_0611"/>
<organism evidence="3 4">
    <name type="scientific">Methanocella conradii (strain DSM 24694 / JCM 17849 / CGMCC 1.5162 / HZ254)</name>
    <dbReference type="NCBI Taxonomy" id="1041930"/>
    <lineage>
        <taxon>Archaea</taxon>
        <taxon>Methanobacteriati</taxon>
        <taxon>Methanobacteriota</taxon>
        <taxon>Stenosarchaea group</taxon>
        <taxon>Methanomicrobia</taxon>
        <taxon>Methanocellales</taxon>
        <taxon>Methanocellaceae</taxon>
        <taxon>Methanocella</taxon>
    </lineage>
</organism>
<dbReference type="HOGENOM" id="CLU_031620_0_0_2"/>
<evidence type="ECO:0000313" key="4">
    <source>
        <dbReference type="Proteomes" id="UP000005233"/>
    </source>
</evidence>
<proteinExistence type="predicted"/>
<dbReference type="PANTHER" id="PTHR46401:SF2">
    <property type="entry name" value="GLYCOSYLTRANSFERASE WBBK-RELATED"/>
    <property type="match status" value="1"/>
</dbReference>
<keyword evidence="1" id="KW-0808">Transferase</keyword>
<dbReference type="RefSeq" id="WP_014405213.1">
    <property type="nucleotide sequence ID" value="NC_017034.1"/>
</dbReference>
<sequence length="393" mass="45025">MARKIAIVVQRYGKEVLGGSESLAADVAACLSTVYDVEVLTTCAKDYVTWKNEFPEGATIEDGIKVRRFAVDRPRHALFSYWNWLLMYVPHFEWMEKVWIRMQGPYSSGLINYVKERRNEYDTFIFVTYLYGTTFYCLPHVAEKAILLPTAHNEPYIHFRIYRDIFGAAKWLIFLTEEEKALTDGIFGTEKKGTVIGAPIKELEAFANGFREKYGIFSPFILYVGRVDKLKNVQVLLNYFERYRMERKNDIKLVLCGSGPLKVSQDGVVCTGFMPEEDKYGAIRAAIAVVLPSRYESFSYSMLEAMLCCTPTLVNGECHVLKGHCEKSRGGMCYNSYEEFRDALDAVLGDPGLRKRMGEAGRAYVMEHYSMDAVRKKYITTIDDLINGWQRTS</sequence>
<accession>H8I6Q4</accession>
<name>H8I6Q4_METCZ</name>
<dbReference type="GeneID" id="11970502"/>
<gene>
    <name evidence="3" type="ordered locus">Mtc_0611</name>
</gene>
<dbReference type="Proteomes" id="UP000005233">
    <property type="component" value="Chromosome"/>
</dbReference>
<dbReference type="InterPro" id="IPR001296">
    <property type="entry name" value="Glyco_trans_1"/>
</dbReference>
<dbReference type="SUPFAM" id="SSF53756">
    <property type="entry name" value="UDP-Glycosyltransferase/glycogen phosphorylase"/>
    <property type="match status" value="1"/>
</dbReference>
<evidence type="ECO:0000259" key="2">
    <source>
        <dbReference type="Pfam" id="PF00534"/>
    </source>
</evidence>
<dbReference type="AlphaFoldDB" id="H8I6Q4"/>